<evidence type="ECO:0000256" key="6">
    <source>
        <dbReference type="ARBA" id="ARBA00022932"/>
    </source>
</evidence>
<gene>
    <name evidence="11" type="ORF">TI39_contig291g00015</name>
</gene>
<evidence type="ECO:0000256" key="4">
    <source>
        <dbReference type="ARBA" id="ARBA00022695"/>
    </source>
</evidence>
<feature type="region of interest" description="Disordered" evidence="9">
    <location>
        <begin position="103"/>
        <end position="165"/>
    </location>
</feature>
<comment type="similarity">
    <text evidence="1">Belongs to the DNA polymerase type-X family.</text>
</comment>
<dbReference type="GO" id="GO:0005634">
    <property type="term" value="C:nucleus"/>
    <property type="evidence" value="ECO:0007669"/>
    <property type="project" value="TreeGrafter"/>
</dbReference>
<evidence type="ECO:0000256" key="2">
    <source>
        <dbReference type="ARBA" id="ARBA00012417"/>
    </source>
</evidence>
<dbReference type="GO" id="GO:0003887">
    <property type="term" value="F:DNA-directed DNA polymerase activity"/>
    <property type="evidence" value="ECO:0007669"/>
    <property type="project" value="UniProtKB-KW"/>
</dbReference>
<evidence type="ECO:0000256" key="7">
    <source>
        <dbReference type="ARBA" id="ARBA00023204"/>
    </source>
</evidence>
<dbReference type="InterPro" id="IPR022312">
    <property type="entry name" value="DNA_pol_X"/>
</dbReference>
<dbReference type="Pfam" id="PF10391">
    <property type="entry name" value="DNA_pol_lambd_f"/>
    <property type="match status" value="1"/>
</dbReference>
<dbReference type="SMART" id="SM00483">
    <property type="entry name" value="POLXc"/>
    <property type="match status" value="1"/>
</dbReference>
<evidence type="ECO:0000256" key="8">
    <source>
        <dbReference type="ARBA" id="ARBA00049244"/>
    </source>
</evidence>
<dbReference type="CDD" id="cd00141">
    <property type="entry name" value="NT_POLXc"/>
    <property type="match status" value="1"/>
</dbReference>
<dbReference type="Gene3D" id="3.30.460.10">
    <property type="entry name" value="Beta Polymerase, domain 2"/>
    <property type="match status" value="1"/>
</dbReference>
<evidence type="ECO:0000256" key="1">
    <source>
        <dbReference type="ARBA" id="ARBA00008323"/>
    </source>
</evidence>
<evidence type="ECO:0000313" key="12">
    <source>
        <dbReference type="Proteomes" id="UP000033647"/>
    </source>
</evidence>
<proteinExistence type="inferred from homology"/>
<dbReference type="Gene3D" id="3.30.210.10">
    <property type="entry name" value="DNA polymerase, thumb domain"/>
    <property type="match status" value="1"/>
</dbReference>
<feature type="domain" description="DNA-directed DNA polymerase X" evidence="10">
    <location>
        <begin position="325"/>
        <end position="699"/>
    </location>
</feature>
<dbReference type="SUPFAM" id="SSF47802">
    <property type="entry name" value="DNA polymerase beta, N-terminal domain-like"/>
    <property type="match status" value="1"/>
</dbReference>
<dbReference type="InterPro" id="IPR019843">
    <property type="entry name" value="DNA_pol-X_BS"/>
</dbReference>
<dbReference type="PROSITE" id="PS00522">
    <property type="entry name" value="DNA_POLYMERASE_X"/>
    <property type="match status" value="1"/>
</dbReference>
<dbReference type="PANTHER" id="PTHR11276">
    <property type="entry name" value="DNA POLYMERASE TYPE-X FAMILY MEMBER"/>
    <property type="match status" value="1"/>
</dbReference>
<dbReference type="InterPro" id="IPR037160">
    <property type="entry name" value="DNA_Pol_thumb_sf"/>
</dbReference>
<dbReference type="Pfam" id="PF14716">
    <property type="entry name" value="HHH_8"/>
    <property type="match status" value="1"/>
</dbReference>
<dbReference type="InterPro" id="IPR029398">
    <property type="entry name" value="PolB_thumb"/>
</dbReference>
<dbReference type="Pfam" id="PF14792">
    <property type="entry name" value="DNA_pol_B_palm"/>
    <property type="match status" value="1"/>
</dbReference>
<evidence type="ECO:0000313" key="11">
    <source>
        <dbReference type="EMBL" id="KJY01414.1"/>
    </source>
</evidence>
<keyword evidence="5" id="KW-0227">DNA damage</keyword>
<dbReference type="InterPro" id="IPR002008">
    <property type="entry name" value="DNA_pol_X_beta-like"/>
</dbReference>
<keyword evidence="12" id="KW-1185">Reference proteome</keyword>
<keyword evidence="7" id="KW-0234">DNA repair</keyword>
<dbReference type="SUPFAM" id="SSF81585">
    <property type="entry name" value="PsbU/PolX domain-like"/>
    <property type="match status" value="1"/>
</dbReference>
<organism evidence="11 12">
    <name type="scientific">Zymoseptoria brevis</name>
    <dbReference type="NCBI Taxonomy" id="1047168"/>
    <lineage>
        <taxon>Eukaryota</taxon>
        <taxon>Fungi</taxon>
        <taxon>Dikarya</taxon>
        <taxon>Ascomycota</taxon>
        <taxon>Pezizomycotina</taxon>
        <taxon>Dothideomycetes</taxon>
        <taxon>Dothideomycetidae</taxon>
        <taxon>Mycosphaerellales</taxon>
        <taxon>Mycosphaerellaceae</taxon>
        <taxon>Zymoseptoria</taxon>
    </lineage>
</organism>
<dbReference type="STRING" id="1047168.A0A0F4GVZ1"/>
<dbReference type="PANTHER" id="PTHR11276:SF29">
    <property type="entry name" value="DNA POLYMERASE TYPE-X FAMILY PROTEIN POL4"/>
    <property type="match status" value="1"/>
</dbReference>
<reference evidence="11 12" key="1">
    <citation type="submission" date="2015-03" db="EMBL/GenBank/DDBJ databases">
        <title>RNA-seq based gene annotation and comparative genomics of four Zymoseptoria species reveal species-specific pathogenicity related genes and transposable element activity.</title>
        <authorList>
            <person name="Grandaubert J."/>
            <person name="Bhattacharyya A."/>
            <person name="Stukenbrock E.H."/>
        </authorList>
    </citation>
    <scope>NUCLEOTIDE SEQUENCE [LARGE SCALE GENOMIC DNA]</scope>
    <source>
        <strain evidence="11 12">Zb18110</strain>
    </source>
</reference>
<dbReference type="InterPro" id="IPR043519">
    <property type="entry name" value="NT_sf"/>
</dbReference>
<dbReference type="Gene3D" id="1.10.150.20">
    <property type="entry name" value="5' to 3' exonuclease, C-terminal subdomain"/>
    <property type="match status" value="1"/>
</dbReference>
<dbReference type="PRINTS" id="PR00870">
    <property type="entry name" value="DNAPOLXBETA"/>
</dbReference>
<dbReference type="SUPFAM" id="SSF81301">
    <property type="entry name" value="Nucleotidyltransferase"/>
    <property type="match status" value="1"/>
</dbReference>
<evidence type="ECO:0000256" key="9">
    <source>
        <dbReference type="SAM" id="MobiDB-lite"/>
    </source>
</evidence>
<dbReference type="FunFam" id="1.10.150.110:FF:000005">
    <property type="entry name" value="DNA polymerase POL4"/>
    <property type="match status" value="1"/>
</dbReference>
<dbReference type="InterPro" id="IPR010996">
    <property type="entry name" value="HHH_MUS81"/>
</dbReference>
<evidence type="ECO:0000256" key="5">
    <source>
        <dbReference type="ARBA" id="ARBA00022763"/>
    </source>
</evidence>
<dbReference type="PRINTS" id="PR00869">
    <property type="entry name" value="DNAPOLX"/>
</dbReference>
<dbReference type="InterPro" id="IPR027421">
    <property type="entry name" value="DNA_pol_lamdba_lyase_dom_sf"/>
</dbReference>
<sequence length="701" mass="78430">MEHSGAEPASLDLSIYPPIFVSASHFDTDNLHKFEDELANAGAALTYDIQEAELILSKATKTRRIQFDLRAKGLWTEDATSEPAKERNTNVSLALGIRKRKRSVSEEAKMTEKNTIAIDDSSTASEGDADFKSQRSATTPKVFKHVSKQSRATHGSSSESQEQKGERIVTVVKLEWFTDSQQRGSTQPLNEYVTYRGRVVEKQIPPATYVPALTPSSTRNVTLSKSESVITPKSGRGILERAKEDAPAIGSKVDRFGKRKFGVSTPSANPASWEAGHGTKTKYAHLLHETTTEHDGGVSSDLPEMPEWVKAGVKYACQRLTPKTTPNDPFIALLKQIKLGRLLTNDEIGVRAYSTSIAALAAYNHKISNPREILALPGCDHKIANLYVEWQNTGRIQAVEDLESNQDLKILNGFYDIWGVGVTTARDLYYNKGWTDRDDLIEFGWSYLSRVQQIGVKFYDEFLDLIPRVEVESICEVIRQHAVRVRDDGIQTIIVGGYRRGKEACGDVDIILSHPDESKTLDLVTNLVASLEEEEWITHTLTISLSGTKREQKPLPFRTDGGGHGFDTLDKALVVWQDPAWPTRGQDLAENPRAKNPNIHRRVDIIVAPWRSVGCAVLGWSGGTTFERDLRRYVKYEKGWKFDSSGVRDRGNGEVVDIEGFFEWEGVKGEQGRAKTMKEAERRVFKGMGLEYREPWERCTG</sequence>
<evidence type="ECO:0000256" key="3">
    <source>
        <dbReference type="ARBA" id="ARBA00022679"/>
    </source>
</evidence>
<feature type="compositionally biased region" description="Basic and acidic residues" evidence="9">
    <location>
        <begin position="103"/>
        <end position="112"/>
    </location>
</feature>
<evidence type="ECO:0000259" key="10">
    <source>
        <dbReference type="SMART" id="SM00483"/>
    </source>
</evidence>
<accession>A0A0F4GVZ1</accession>
<dbReference type="Gene3D" id="1.10.150.110">
    <property type="entry name" value="DNA polymerase beta, N-terminal domain-like"/>
    <property type="match status" value="1"/>
</dbReference>
<keyword evidence="3 11" id="KW-0808">Transferase</keyword>
<dbReference type="Proteomes" id="UP000033647">
    <property type="component" value="Unassembled WGS sequence"/>
</dbReference>
<dbReference type="EC" id="2.7.7.7" evidence="2"/>
<dbReference type="FunFam" id="3.30.210.10:FF:000005">
    <property type="entry name" value="DNA polymerase IV"/>
    <property type="match status" value="1"/>
</dbReference>
<dbReference type="AlphaFoldDB" id="A0A0F4GVZ1"/>
<dbReference type="Pfam" id="PF14791">
    <property type="entry name" value="DNA_pol_B_thumb"/>
    <property type="match status" value="1"/>
</dbReference>
<dbReference type="InterPro" id="IPR002054">
    <property type="entry name" value="DNA-dir_DNA_pol_X"/>
</dbReference>
<comment type="catalytic activity">
    <reaction evidence="8">
        <text>DNA(n) + a 2'-deoxyribonucleoside 5'-triphosphate = DNA(n+1) + diphosphate</text>
        <dbReference type="Rhea" id="RHEA:22508"/>
        <dbReference type="Rhea" id="RHEA-COMP:17339"/>
        <dbReference type="Rhea" id="RHEA-COMP:17340"/>
        <dbReference type="ChEBI" id="CHEBI:33019"/>
        <dbReference type="ChEBI" id="CHEBI:61560"/>
        <dbReference type="ChEBI" id="CHEBI:173112"/>
        <dbReference type="EC" id="2.7.7.7"/>
    </reaction>
</comment>
<name>A0A0F4GVZ1_9PEZI</name>
<dbReference type="GO" id="GO:0006303">
    <property type="term" value="P:double-strand break repair via nonhomologous end joining"/>
    <property type="evidence" value="ECO:0007669"/>
    <property type="project" value="TreeGrafter"/>
</dbReference>
<dbReference type="GO" id="GO:0003677">
    <property type="term" value="F:DNA binding"/>
    <property type="evidence" value="ECO:0007669"/>
    <property type="project" value="InterPro"/>
</dbReference>
<keyword evidence="4" id="KW-0548">Nucleotidyltransferase</keyword>
<protein>
    <recommendedName>
        <fullName evidence="2">DNA-directed DNA polymerase</fullName>
        <ecNumber evidence="2">2.7.7.7</ecNumber>
    </recommendedName>
</protein>
<keyword evidence="6" id="KW-0239">DNA-directed DNA polymerase</keyword>
<dbReference type="OrthoDB" id="205514at2759"/>
<comment type="caution">
    <text evidence="11">The sequence shown here is derived from an EMBL/GenBank/DDBJ whole genome shotgun (WGS) entry which is preliminary data.</text>
</comment>
<dbReference type="EMBL" id="LAFY01000283">
    <property type="protein sequence ID" value="KJY01414.1"/>
    <property type="molecule type" value="Genomic_DNA"/>
</dbReference>
<dbReference type="InterPro" id="IPR018944">
    <property type="entry name" value="DNA_pol_lambd_fingers_domain"/>
</dbReference>
<dbReference type="InterPro" id="IPR028207">
    <property type="entry name" value="DNA_pol_B_palm_palm"/>
</dbReference>